<dbReference type="eggNOG" id="COG0739">
    <property type="taxonomic scope" value="Bacteria"/>
</dbReference>
<evidence type="ECO:0000256" key="1">
    <source>
        <dbReference type="SAM" id="Phobius"/>
    </source>
</evidence>
<dbReference type="PANTHER" id="PTHR21666:SF285">
    <property type="entry name" value="M23 FAMILY METALLOPEPTIDASE"/>
    <property type="match status" value="1"/>
</dbReference>
<dbReference type="AlphaFoldDB" id="Q30Z96"/>
<gene>
    <name evidence="3" type="ordered locus">Dde_2203</name>
</gene>
<organism evidence="3 4">
    <name type="scientific">Oleidesulfovibrio alaskensis (strain ATCC BAA-1058 / DSM 17464 / G20)</name>
    <name type="common">Desulfovibrio alaskensis</name>
    <dbReference type="NCBI Taxonomy" id="207559"/>
    <lineage>
        <taxon>Bacteria</taxon>
        <taxon>Pseudomonadati</taxon>
        <taxon>Thermodesulfobacteriota</taxon>
        <taxon>Desulfovibrionia</taxon>
        <taxon>Desulfovibrionales</taxon>
        <taxon>Desulfovibrionaceae</taxon>
        <taxon>Oleidesulfovibrio</taxon>
    </lineage>
</organism>
<name>Q30Z96_OLEA2</name>
<evidence type="ECO:0000259" key="2">
    <source>
        <dbReference type="Pfam" id="PF01551"/>
    </source>
</evidence>
<dbReference type="HOGENOM" id="CLU_029425_5_1_7"/>
<dbReference type="PANTHER" id="PTHR21666">
    <property type="entry name" value="PEPTIDASE-RELATED"/>
    <property type="match status" value="1"/>
</dbReference>
<dbReference type="EMBL" id="CP000112">
    <property type="protein sequence ID" value="ABB39000.1"/>
    <property type="molecule type" value="Genomic_DNA"/>
</dbReference>
<keyword evidence="1" id="KW-0812">Transmembrane</keyword>
<keyword evidence="4" id="KW-1185">Reference proteome</keyword>
<dbReference type="Gene3D" id="2.60.40.1590">
    <property type="entry name" value="Peptidoglycan hydrolase domains"/>
    <property type="match status" value="1"/>
</dbReference>
<accession>Q30Z96</accession>
<keyword evidence="1" id="KW-0472">Membrane</keyword>
<dbReference type="Gene3D" id="2.70.70.10">
    <property type="entry name" value="Glucose Permease (Domain IIA)"/>
    <property type="match status" value="1"/>
</dbReference>
<dbReference type="GO" id="GO:0004222">
    <property type="term" value="F:metalloendopeptidase activity"/>
    <property type="evidence" value="ECO:0007669"/>
    <property type="project" value="TreeGrafter"/>
</dbReference>
<dbReference type="SUPFAM" id="SSF51261">
    <property type="entry name" value="Duplicated hybrid motif"/>
    <property type="match status" value="1"/>
</dbReference>
<dbReference type="RefSeq" id="WP_011368095.1">
    <property type="nucleotide sequence ID" value="NC_007519.1"/>
</dbReference>
<dbReference type="Proteomes" id="UP000002710">
    <property type="component" value="Chromosome"/>
</dbReference>
<evidence type="ECO:0000313" key="3">
    <source>
        <dbReference type="EMBL" id="ABB39000.1"/>
    </source>
</evidence>
<dbReference type="KEGG" id="dde:Dde_2203"/>
<dbReference type="InterPro" id="IPR050570">
    <property type="entry name" value="Cell_wall_metabolism_enzyme"/>
</dbReference>
<dbReference type="STRING" id="207559.Dde_2203"/>
<protein>
    <submittedName>
        <fullName evidence="3">Peptidase M23</fullName>
    </submittedName>
</protein>
<dbReference type="CDD" id="cd12797">
    <property type="entry name" value="M23_peptidase"/>
    <property type="match status" value="1"/>
</dbReference>
<proteinExistence type="predicted"/>
<feature type="transmembrane region" description="Helical" evidence="1">
    <location>
        <begin position="21"/>
        <end position="42"/>
    </location>
</feature>
<sequence>MMSHDRLFSRSGGARQGRPQAFFFSGGIVFLSVLALFLLSGARTASGAVRLEAPEVVFPGQPFVVTLIADEPVEKVTVQWNGEAIDLPVEVRQTGAGEARYAAALLGVGLSQKPGRVPLRVDAVVSGAAHSSRRELKVRDKEYPVQRLTVKKRYVDVARADLDRHEKERARVKQALALRTGMRFWDLPLHRPVPGGVSSVFGLRRFFNDQPRKPHSGIDLRGAQGSPIQACAEGVVVLAENHFFAGNSVYIDHGEGVVSMYFHMSRLDVRAGERVKKGQVIGAVGSTGRVTGPHLHFGLSLQGVFVDPMPLFE</sequence>
<reference evidence="3 4" key="1">
    <citation type="journal article" date="2011" name="J. Bacteriol.">
        <title>Complete genome sequence and updated annotation of Desulfovibrio alaskensis G20.</title>
        <authorList>
            <person name="Hauser L.J."/>
            <person name="Land M.L."/>
            <person name="Brown S.D."/>
            <person name="Larimer F."/>
            <person name="Keller K.L."/>
            <person name="Rapp-Giles B.J."/>
            <person name="Price M.N."/>
            <person name="Lin M."/>
            <person name="Bruce D.C."/>
            <person name="Detter J.C."/>
            <person name="Tapia R."/>
            <person name="Han C.S."/>
            <person name="Goodwin L.A."/>
            <person name="Cheng J.F."/>
            <person name="Pitluck S."/>
            <person name="Copeland A."/>
            <person name="Lucas S."/>
            <person name="Nolan M."/>
            <person name="Lapidus A.L."/>
            <person name="Palumbo A.V."/>
            <person name="Wall J.D."/>
        </authorList>
    </citation>
    <scope>NUCLEOTIDE SEQUENCE [LARGE SCALE GENOMIC DNA]</scope>
    <source>
        <strain evidence="4">ATCC BAA 1058 / DSM 17464 / G20</strain>
    </source>
</reference>
<dbReference type="Pfam" id="PF01551">
    <property type="entry name" value="Peptidase_M23"/>
    <property type="match status" value="1"/>
</dbReference>
<keyword evidence="1" id="KW-1133">Transmembrane helix</keyword>
<feature type="domain" description="M23ase beta-sheet core" evidence="2">
    <location>
        <begin position="214"/>
        <end position="308"/>
    </location>
</feature>
<dbReference type="InterPro" id="IPR011055">
    <property type="entry name" value="Dup_hybrid_motif"/>
</dbReference>
<dbReference type="InterPro" id="IPR016047">
    <property type="entry name" value="M23ase_b-sheet_dom"/>
</dbReference>
<evidence type="ECO:0000313" key="4">
    <source>
        <dbReference type="Proteomes" id="UP000002710"/>
    </source>
</evidence>